<proteinExistence type="predicted"/>
<name>A0A9J6AER5_SOLCO</name>
<protein>
    <submittedName>
        <fullName evidence="1">Uncharacterized protein</fullName>
    </submittedName>
</protein>
<accession>A0A9J6AER5</accession>
<reference evidence="1 2" key="1">
    <citation type="submission" date="2020-09" db="EMBL/GenBank/DDBJ databases">
        <title>De no assembly of potato wild relative species, Solanum commersonii.</title>
        <authorList>
            <person name="Cho K."/>
        </authorList>
    </citation>
    <scope>NUCLEOTIDE SEQUENCE [LARGE SCALE GENOMIC DNA]</scope>
    <source>
        <strain evidence="1">LZ3.2</strain>
        <tissue evidence="1">Leaf</tissue>
    </source>
</reference>
<dbReference type="AlphaFoldDB" id="A0A9J6AER5"/>
<evidence type="ECO:0000313" key="1">
    <source>
        <dbReference type="EMBL" id="KAG5623149.1"/>
    </source>
</evidence>
<gene>
    <name evidence="1" type="ORF">H5410_008367</name>
</gene>
<organism evidence="1 2">
    <name type="scientific">Solanum commersonii</name>
    <name type="common">Commerson's wild potato</name>
    <name type="synonym">Commerson's nightshade</name>
    <dbReference type="NCBI Taxonomy" id="4109"/>
    <lineage>
        <taxon>Eukaryota</taxon>
        <taxon>Viridiplantae</taxon>
        <taxon>Streptophyta</taxon>
        <taxon>Embryophyta</taxon>
        <taxon>Tracheophyta</taxon>
        <taxon>Spermatophyta</taxon>
        <taxon>Magnoliopsida</taxon>
        <taxon>eudicotyledons</taxon>
        <taxon>Gunneridae</taxon>
        <taxon>Pentapetalae</taxon>
        <taxon>asterids</taxon>
        <taxon>lamiids</taxon>
        <taxon>Solanales</taxon>
        <taxon>Solanaceae</taxon>
        <taxon>Solanoideae</taxon>
        <taxon>Solaneae</taxon>
        <taxon>Solanum</taxon>
    </lineage>
</organism>
<keyword evidence="2" id="KW-1185">Reference proteome</keyword>
<evidence type="ECO:0000313" key="2">
    <source>
        <dbReference type="Proteomes" id="UP000824120"/>
    </source>
</evidence>
<dbReference type="EMBL" id="JACXVP010000002">
    <property type="protein sequence ID" value="KAG5623149.1"/>
    <property type="molecule type" value="Genomic_DNA"/>
</dbReference>
<comment type="caution">
    <text evidence="1">The sequence shown here is derived from an EMBL/GenBank/DDBJ whole genome shotgun (WGS) entry which is preliminary data.</text>
</comment>
<dbReference type="Proteomes" id="UP000824120">
    <property type="component" value="Chromosome 2"/>
</dbReference>
<sequence length="71" mass="7907">MPVPGNYQKAVRTPLLLETKIMLKWNDTDSCRFIYSTPTILRLSHSSSPFSDSFKIAVDMSTARGESLGKA</sequence>